<comment type="caution">
    <text evidence="2">The sequence shown here is derived from an EMBL/GenBank/DDBJ whole genome shotgun (WGS) entry which is preliminary data.</text>
</comment>
<dbReference type="RefSeq" id="WP_035083798.1">
    <property type="nucleotide sequence ID" value="NZ_JQGC01000012.1"/>
</dbReference>
<dbReference type="InterPro" id="IPR037523">
    <property type="entry name" value="VOC_core"/>
</dbReference>
<name>A0A087M125_9HYPH</name>
<dbReference type="AlphaFoldDB" id="A0A087M125"/>
<protein>
    <recommendedName>
        <fullName evidence="1">VOC domain-containing protein</fullName>
    </recommendedName>
</protein>
<reference evidence="2 3" key="1">
    <citation type="submission" date="2014-08" db="EMBL/GenBank/DDBJ databases">
        <authorList>
            <person name="Hassan Y.I."/>
            <person name="Lepp D."/>
            <person name="Zhou T."/>
        </authorList>
    </citation>
    <scope>NUCLEOTIDE SEQUENCE [LARGE SCALE GENOMIC DNA]</scope>
    <source>
        <strain evidence="2 3">IFO13584</strain>
    </source>
</reference>
<gene>
    <name evidence="2" type="ORF">JP75_13890</name>
</gene>
<evidence type="ECO:0000313" key="2">
    <source>
        <dbReference type="EMBL" id="KFL30578.1"/>
    </source>
</evidence>
<organism evidence="2 3">
    <name type="scientific">Devosia riboflavina</name>
    <dbReference type="NCBI Taxonomy" id="46914"/>
    <lineage>
        <taxon>Bacteria</taxon>
        <taxon>Pseudomonadati</taxon>
        <taxon>Pseudomonadota</taxon>
        <taxon>Alphaproteobacteria</taxon>
        <taxon>Hyphomicrobiales</taxon>
        <taxon>Devosiaceae</taxon>
        <taxon>Devosia</taxon>
    </lineage>
</organism>
<accession>A0A087M125</accession>
<dbReference type="Pfam" id="PF00903">
    <property type="entry name" value="Glyoxalase"/>
    <property type="match status" value="1"/>
</dbReference>
<sequence>MPLISRIDTIFVPAVDTVAAAAWYERMFGMAEIFRSAGHIGLRIAGEGARSTALTLIPVEQMREQHYVAFNFFAPDIEALHDALAEDGREVTPINKNGAMSWFDFVDIAGNRVNVCSFPEA</sequence>
<dbReference type="STRING" id="46914.JP75_13890"/>
<feature type="domain" description="VOC" evidence="1">
    <location>
        <begin position="6"/>
        <end position="118"/>
    </location>
</feature>
<dbReference type="Gene3D" id="3.10.180.10">
    <property type="entry name" value="2,3-Dihydroxybiphenyl 1,2-Dioxygenase, domain 1"/>
    <property type="match status" value="1"/>
</dbReference>
<dbReference type="InterPro" id="IPR029068">
    <property type="entry name" value="Glyas_Bleomycin-R_OHBP_Dase"/>
</dbReference>
<keyword evidence="3" id="KW-1185">Reference proteome</keyword>
<proteinExistence type="predicted"/>
<dbReference type="Proteomes" id="UP000028981">
    <property type="component" value="Unassembled WGS sequence"/>
</dbReference>
<evidence type="ECO:0000259" key="1">
    <source>
        <dbReference type="PROSITE" id="PS51819"/>
    </source>
</evidence>
<dbReference type="PROSITE" id="PS51819">
    <property type="entry name" value="VOC"/>
    <property type="match status" value="1"/>
</dbReference>
<dbReference type="SUPFAM" id="SSF54593">
    <property type="entry name" value="Glyoxalase/Bleomycin resistance protein/Dihydroxybiphenyl dioxygenase"/>
    <property type="match status" value="1"/>
</dbReference>
<dbReference type="InterPro" id="IPR004360">
    <property type="entry name" value="Glyas_Fos-R_dOase_dom"/>
</dbReference>
<evidence type="ECO:0000313" key="3">
    <source>
        <dbReference type="Proteomes" id="UP000028981"/>
    </source>
</evidence>
<dbReference type="OrthoDB" id="7960994at2"/>
<dbReference type="EMBL" id="JQGC01000012">
    <property type="protein sequence ID" value="KFL30578.1"/>
    <property type="molecule type" value="Genomic_DNA"/>
</dbReference>